<dbReference type="PANTHER" id="PTHR43510:SF1">
    <property type="entry name" value="AMINOTRANSFERASE FUNCTION, HYPOTHETICAL (EUROFUNG)"/>
    <property type="match status" value="1"/>
</dbReference>
<dbReference type="AlphaFoldDB" id="A0A5C5GG72"/>
<sequence length="388" mass="41913">MKIEPFGVEQWMNAWETRCELNLAETCVHSLTLEELLQMAGRTQAMPSELAAMHLTYGPITGSERLRTLAAGLYDRQSAETIMVTHGTAGANMLVYQALVGPGDKVVALTPTYQQHTSIPRSIGAEVVELPLRAEDGYLPDPERLRAAMTGAKVLAFTNPNNPTGALIPPALMEEIVATARAEGAWILSDEVYRGTAQDGDGRSASVADLYEKGISTCGMSKAFSLAGLRLGWVAGPADLLREVELHRDYSTISVSMIDDYFAAMALEVSDLILERSRRITRGNLAMLAEWVDSKPTLDWVRPAAGTTALISYRSDEPSYPLAERMIRETGVMVTPGSVMGMEGALRFGYACAPEVLRAGLDRLTGFFDLSPGGSVGIRDAPEPGART</sequence>
<keyword evidence="1 3" id="KW-0032">Aminotransferase</keyword>
<dbReference type="Proteomes" id="UP000314011">
    <property type="component" value="Unassembled WGS sequence"/>
</dbReference>
<comment type="cofactor">
    <cofactor evidence="1">
        <name>pyridoxal 5'-phosphate</name>
        <dbReference type="ChEBI" id="CHEBI:597326"/>
    </cofactor>
</comment>
<proteinExistence type="inferred from homology"/>
<protein>
    <recommendedName>
        <fullName evidence="1">Aminotransferase</fullName>
        <ecNumber evidence="1">2.6.1.-</ecNumber>
    </recommendedName>
</protein>
<comment type="caution">
    <text evidence="3">The sequence shown here is derived from an EMBL/GenBank/DDBJ whole genome shotgun (WGS) entry which is preliminary data.</text>
</comment>
<dbReference type="Gene3D" id="3.40.640.10">
    <property type="entry name" value="Type I PLP-dependent aspartate aminotransferase-like (Major domain)"/>
    <property type="match status" value="1"/>
</dbReference>
<evidence type="ECO:0000256" key="1">
    <source>
        <dbReference type="RuleBase" id="RU000481"/>
    </source>
</evidence>
<dbReference type="InterPro" id="IPR015422">
    <property type="entry name" value="PyrdxlP-dep_Trfase_small"/>
</dbReference>
<dbReference type="GO" id="GO:0030170">
    <property type="term" value="F:pyridoxal phosphate binding"/>
    <property type="evidence" value="ECO:0007669"/>
    <property type="project" value="InterPro"/>
</dbReference>
<dbReference type="GO" id="GO:0008483">
    <property type="term" value="F:transaminase activity"/>
    <property type="evidence" value="ECO:0007669"/>
    <property type="project" value="UniProtKB-KW"/>
</dbReference>
<dbReference type="InterPro" id="IPR015421">
    <property type="entry name" value="PyrdxlP-dep_Trfase_major"/>
</dbReference>
<comment type="similarity">
    <text evidence="1">Belongs to the class-I pyridoxal-phosphate-dependent aminotransferase family.</text>
</comment>
<keyword evidence="4" id="KW-1185">Reference proteome</keyword>
<keyword evidence="1 3" id="KW-0808">Transferase</keyword>
<evidence type="ECO:0000313" key="4">
    <source>
        <dbReference type="Proteomes" id="UP000314011"/>
    </source>
</evidence>
<gene>
    <name evidence="3" type="ORF">FHY64_11035</name>
</gene>
<dbReference type="RefSeq" id="WP_140194478.1">
    <property type="nucleotide sequence ID" value="NZ_CP065915.1"/>
</dbReference>
<evidence type="ECO:0000259" key="2">
    <source>
        <dbReference type="Pfam" id="PF00155"/>
    </source>
</evidence>
<dbReference type="Gene3D" id="3.90.1150.10">
    <property type="entry name" value="Aspartate Aminotransferase, domain 1"/>
    <property type="match status" value="1"/>
</dbReference>
<dbReference type="InterPro" id="IPR004838">
    <property type="entry name" value="NHTrfase_class1_PyrdxlP-BS"/>
</dbReference>
<dbReference type="EMBL" id="VFFF01000001">
    <property type="protein sequence ID" value="TNY33768.1"/>
    <property type="molecule type" value="Genomic_DNA"/>
</dbReference>
<dbReference type="InterPro" id="IPR015424">
    <property type="entry name" value="PyrdxlP-dep_Trfase"/>
</dbReference>
<dbReference type="OrthoDB" id="9803354at2"/>
<dbReference type="CDD" id="cd00609">
    <property type="entry name" value="AAT_like"/>
    <property type="match status" value="1"/>
</dbReference>
<organism evidence="3 4">
    <name type="scientific">Pelagovum pacificum</name>
    <dbReference type="NCBI Taxonomy" id="2588711"/>
    <lineage>
        <taxon>Bacteria</taxon>
        <taxon>Pseudomonadati</taxon>
        <taxon>Pseudomonadota</taxon>
        <taxon>Alphaproteobacteria</taxon>
        <taxon>Rhodobacterales</taxon>
        <taxon>Paracoccaceae</taxon>
        <taxon>Pelagovum</taxon>
    </lineage>
</organism>
<name>A0A5C5GG72_9RHOB</name>
<dbReference type="Pfam" id="PF00155">
    <property type="entry name" value="Aminotran_1_2"/>
    <property type="match status" value="1"/>
</dbReference>
<dbReference type="PANTHER" id="PTHR43510">
    <property type="entry name" value="AMINOTRANSFERASE FUNCTION, HYPOTHETICAL (EUROFUNG)"/>
    <property type="match status" value="1"/>
</dbReference>
<reference evidence="3 4" key="1">
    <citation type="submission" date="2019-06" db="EMBL/GenBank/DDBJ databases">
        <title>Genome of new Rhodobacteraceae sp. SM1903.</title>
        <authorList>
            <person name="Ren X."/>
        </authorList>
    </citation>
    <scope>NUCLEOTIDE SEQUENCE [LARGE SCALE GENOMIC DNA]</scope>
    <source>
        <strain evidence="3 4">SM1903</strain>
    </source>
</reference>
<accession>A0A5C5GG72</accession>
<dbReference type="EC" id="2.6.1.-" evidence="1"/>
<dbReference type="InterPro" id="IPR004839">
    <property type="entry name" value="Aminotransferase_I/II_large"/>
</dbReference>
<feature type="domain" description="Aminotransferase class I/classII large" evidence="2">
    <location>
        <begin position="54"/>
        <end position="364"/>
    </location>
</feature>
<dbReference type="PROSITE" id="PS00105">
    <property type="entry name" value="AA_TRANSFER_CLASS_1"/>
    <property type="match status" value="1"/>
</dbReference>
<dbReference type="SUPFAM" id="SSF53383">
    <property type="entry name" value="PLP-dependent transferases"/>
    <property type="match status" value="1"/>
</dbReference>
<evidence type="ECO:0000313" key="3">
    <source>
        <dbReference type="EMBL" id="TNY33768.1"/>
    </source>
</evidence>